<dbReference type="Gene3D" id="1.25.40.20">
    <property type="entry name" value="Ankyrin repeat-containing domain"/>
    <property type="match status" value="2"/>
</dbReference>
<dbReference type="PROSITE" id="PS50297">
    <property type="entry name" value="ANK_REP_REGION"/>
    <property type="match status" value="1"/>
</dbReference>
<dbReference type="PROSITE" id="PS50088">
    <property type="entry name" value="ANK_REPEAT"/>
    <property type="match status" value="1"/>
</dbReference>
<evidence type="ECO:0000313" key="5">
    <source>
        <dbReference type="Proteomes" id="UP000619260"/>
    </source>
</evidence>
<dbReference type="PANTHER" id="PTHR24193:SF121">
    <property type="entry name" value="ADA2A-CONTAINING COMPLEX COMPONENT 3, ISOFORM D"/>
    <property type="match status" value="1"/>
</dbReference>
<keyword evidence="1" id="KW-0677">Repeat</keyword>
<dbReference type="EMBL" id="BOPF01000042">
    <property type="protein sequence ID" value="GIJ50999.1"/>
    <property type="molecule type" value="Genomic_DNA"/>
</dbReference>
<dbReference type="SUPFAM" id="SSF48403">
    <property type="entry name" value="Ankyrin repeat"/>
    <property type="match status" value="1"/>
</dbReference>
<name>A0A8J3YSQ6_9ACTN</name>
<gene>
    <name evidence="4" type="ORF">Val02_78850</name>
</gene>
<evidence type="ECO:0000313" key="4">
    <source>
        <dbReference type="EMBL" id="GIJ50999.1"/>
    </source>
</evidence>
<dbReference type="GO" id="GO:0000976">
    <property type="term" value="F:transcription cis-regulatory region binding"/>
    <property type="evidence" value="ECO:0007669"/>
    <property type="project" value="TreeGrafter"/>
</dbReference>
<comment type="caution">
    <text evidence="4">The sequence shown here is derived from an EMBL/GenBank/DDBJ whole genome shotgun (WGS) entry which is preliminary data.</text>
</comment>
<feature type="repeat" description="ANK" evidence="3">
    <location>
        <begin position="402"/>
        <end position="434"/>
    </location>
</feature>
<evidence type="ECO:0000256" key="3">
    <source>
        <dbReference type="PROSITE-ProRule" id="PRU00023"/>
    </source>
</evidence>
<dbReference type="RefSeq" id="WP_203904413.1">
    <property type="nucleotide sequence ID" value="NZ_BOPF01000042.1"/>
</dbReference>
<dbReference type="InterPro" id="IPR002110">
    <property type="entry name" value="Ankyrin_rpt"/>
</dbReference>
<dbReference type="SMART" id="SM00248">
    <property type="entry name" value="ANK"/>
    <property type="match status" value="4"/>
</dbReference>
<keyword evidence="2 3" id="KW-0040">ANK repeat</keyword>
<protein>
    <recommendedName>
        <fullName evidence="6">Ankyrin repeat domain-containing protein</fullName>
    </recommendedName>
</protein>
<accession>A0A8J3YSQ6</accession>
<dbReference type="Proteomes" id="UP000619260">
    <property type="component" value="Unassembled WGS sequence"/>
</dbReference>
<dbReference type="InterPro" id="IPR036770">
    <property type="entry name" value="Ankyrin_rpt-contain_sf"/>
</dbReference>
<organism evidence="4 5">
    <name type="scientific">Virgisporangium aliadipatigenens</name>
    <dbReference type="NCBI Taxonomy" id="741659"/>
    <lineage>
        <taxon>Bacteria</taxon>
        <taxon>Bacillati</taxon>
        <taxon>Actinomycetota</taxon>
        <taxon>Actinomycetes</taxon>
        <taxon>Micromonosporales</taxon>
        <taxon>Micromonosporaceae</taxon>
        <taxon>Virgisporangium</taxon>
    </lineage>
</organism>
<evidence type="ECO:0000256" key="2">
    <source>
        <dbReference type="ARBA" id="ARBA00023043"/>
    </source>
</evidence>
<dbReference type="Pfam" id="PF13637">
    <property type="entry name" value="Ank_4"/>
    <property type="match status" value="1"/>
</dbReference>
<dbReference type="GO" id="GO:0045944">
    <property type="term" value="P:positive regulation of transcription by RNA polymerase II"/>
    <property type="evidence" value="ECO:0007669"/>
    <property type="project" value="TreeGrafter"/>
</dbReference>
<evidence type="ECO:0000256" key="1">
    <source>
        <dbReference type="ARBA" id="ARBA00022737"/>
    </source>
</evidence>
<sequence length="462" mass="49788">MPAVPLPQNPSLDKLRDEAKRLLRAARDGDPAAGAAIGDTHTLAAAQRAVARLFGFASWPRLKHHVDLVTAYTWRPESETGGDVADEFCRLACLTYTDKDSPARRERAARLLAERPDIVERHVWAAAAAGDAEAVARHLPHGAGRGGPYRWSPLFYLVYSRVGPADVEPIARMLLDAGADPHEGYLWNGLPCPFTLLTGCFGEGEQGPVAQPRHPRSIPLAALLLERGADPNDAQALYNRMFGTDDDHLELLLRHGLGRGDGGPWKARLGDTLQSPAQLIDAQLRWAVEHDQRARVALLAGHAADLTDAAHLAARIGNTALLRLLRDAGAPAPVLDPVDAYFGTAFAGDTPDPGLAEAARRSRPWMLVWAAATGHLHAVRTMLDDGFPPDARGRHDRPGEDPWETALHAAAWAGHRAVVALLLARGAARDVTDARFGATPAGWARHAGHDDIARSLERPEPA</sequence>
<dbReference type="AlphaFoldDB" id="A0A8J3YSQ6"/>
<proteinExistence type="predicted"/>
<reference evidence="4" key="1">
    <citation type="submission" date="2021-01" db="EMBL/GenBank/DDBJ databases">
        <title>Whole genome shotgun sequence of Virgisporangium aliadipatigenens NBRC 105644.</title>
        <authorList>
            <person name="Komaki H."/>
            <person name="Tamura T."/>
        </authorList>
    </citation>
    <scope>NUCLEOTIDE SEQUENCE</scope>
    <source>
        <strain evidence="4">NBRC 105644</strain>
    </source>
</reference>
<evidence type="ECO:0008006" key="6">
    <source>
        <dbReference type="Google" id="ProtNLM"/>
    </source>
</evidence>
<dbReference type="InterPro" id="IPR050663">
    <property type="entry name" value="Ankyrin-SOCS_Box"/>
</dbReference>
<keyword evidence="5" id="KW-1185">Reference proteome</keyword>
<dbReference type="PANTHER" id="PTHR24193">
    <property type="entry name" value="ANKYRIN REPEAT PROTEIN"/>
    <property type="match status" value="1"/>
</dbReference>